<organism evidence="4 5">
    <name type="scientific">Longivirga aurantiaca</name>
    <dbReference type="NCBI Taxonomy" id="1837743"/>
    <lineage>
        <taxon>Bacteria</taxon>
        <taxon>Bacillati</taxon>
        <taxon>Actinomycetota</taxon>
        <taxon>Actinomycetes</taxon>
        <taxon>Sporichthyales</taxon>
        <taxon>Sporichthyaceae</taxon>
        <taxon>Longivirga</taxon>
    </lineage>
</organism>
<dbReference type="InterPro" id="IPR036625">
    <property type="entry name" value="E3-bd_dom_sf"/>
</dbReference>
<accession>A0ABW1T4L1</accession>
<comment type="caution">
    <text evidence="4">The sequence shown here is derived from an EMBL/GenBank/DDBJ whole genome shotgun (WGS) entry which is preliminary data.</text>
</comment>
<feature type="compositionally biased region" description="Basic and acidic residues" evidence="2">
    <location>
        <begin position="1"/>
        <end position="15"/>
    </location>
</feature>
<feature type="region of interest" description="Disordered" evidence="2">
    <location>
        <begin position="1"/>
        <end position="23"/>
    </location>
</feature>
<name>A0ABW1T4L1_9ACTN</name>
<dbReference type="Proteomes" id="UP001596138">
    <property type="component" value="Unassembled WGS sequence"/>
</dbReference>
<evidence type="ECO:0000256" key="2">
    <source>
        <dbReference type="SAM" id="MobiDB-lite"/>
    </source>
</evidence>
<gene>
    <name evidence="4" type="ORF">ACFQGU_16270</name>
</gene>
<dbReference type="InterPro" id="IPR055370">
    <property type="entry name" value="Lsr2_DNA-bd"/>
</dbReference>
<dbReference type="Gene3D" id="4.10.320.10">
    <property type="entry name" value="E3-binding domain"/>
    <property type="match status" value="1"/>
</dbReference>
<dbReference type="Pfam" id="PF23359">
    <property type="entry name" value="Lsr2_DNA-bd"/>
    <property type="match status" value="1"/>
</dbReference>
<keyword evidence="1" id="KW-0238">DNA-binding</keyword>
<keyword evidence="5" id="KW-1185">Reference proteome</keyword>
<evidence type="ECO:0000256" key="1">
    <source>
        <dbReference type="ARBA" id="ARBA00023125"/>
    </source>
</evidence>
<evidence type="ECO:0000259" key="3">
    <source>
        <dbReference type="Pfam" id="PF23359"/>
    </source>
</evidence>
<proteinExistence type="predicted"/>
<dbReference type="EMBL" id="JBHSTI010000029">
    <property type="protein sequence ID" value="MFC6239431.1"/>
    <property type="molecule type" value="Genomic_DNA"/>
</dbReference>
<evidence type="ECO:0000313" key="5">
    <source>
        <dbReference type="Proteomes" id="UP001596138"/>
    </source>
</evidence>
<sequence>MRRDVRQRADVEPCHAPRHQPRARGWTSMTYEPNEVRAWAHEAGEPVAERGRLSYQVVTAYLKANPQVARELASEHDVPVPSRGAVSLAACEEIALLVR</sequence>
<feature type="domain" description="Lsr2 DNA-binding" evidence="3">
    <location>
        <begin position="31"/>
        <end position="64"/>
    </location>
</feature>
<protein>
    <submittedName>
        <fullName evidence="4">Histone-like nucleoid-structuring protein Lsr2</fullName>
    </submittedName>
</protein>
<evidence type="ECO:0000313" key="4">
    <source>
        <dbReference type="EMBL" id="MFC6239431.1"/>
    </source>
</evidence>
<dbReference type="RefSeq" id="WP_386768723.1">
    <property type="nucleotide sequence ID" value="NZ_JBHSTI010000029.1"/>
</dbReference>
<reference evidence="5" key="1">
    <citation type="journal article" date="2019" name="Int. J. Syst. Evol. Microbiol.">
        <title>The Global Catalogue of Microorganisms (GCM) 10K type strain sequencing project: providing services to taxonomists for standard genome sequencing and annotation.</title>
        <authorList>
            <consortium name="The Broad Institute Genomics Platform"/>
            <consortium name="The Broad Institute Genome Sequencing Center for Infectious Disease"/>
            <person name="Wu L."/>
            <person name="Ma J."/>
        </authorList>
    </citation>
    <scope>NUCLEOTIDE SEQUENCE [LARGE SCALE GENOMIC DNA]</scope>
    <source>
        <strain evidence="5">CGMCC 4.7317</strain>
    </source>
</reference>